<evidence type="ECO:0000256" key="16">
    <source>
        <dbReference type="ARBA" id="ARBA00043094"/>
    </source>
</evidence>
<dbReference type="CDD" id="cd00082">
    <property type="entry name" value="HisKA"/>
    <property type="match status" value="1"/>
</dbReference>
<dbReference type="CDD" id="cd00130">
    <property type="entry name" value="PAS"/>
    <property type="match status" value="1"/>
</dbReference>
<dbReference type="Gene3D" id="3.30.450.20">
    <property type="entry name" value="PAS domain"/>
    <property type="match status" value="1"/>
</dbReference>
<dbReference type="Gene3D" id="3.30.565.10">
    <property type="entry name" value="Histidine kinase-like ATPase, C-terminal domain"/>
    <property type="match status" value="1"/>
</dbReference>
<evidence type="ECO:0000256" key="5">
    <source>
        <dbReference type="ARBA" id="ARBA00022553"/>
    </source>
</evidence>
<dbReference type="AlphaFoldDB" id="A0A239DU33"/>
<proteinExistence type="predicted"/>
<dbReference type="InterPro" id="IPR003594">
    <property type="entry name" value="HATPase_dom"/>
</dbReference>
<keyword evidence="10" id="KW-0067">ATP-binding</keyword>
<keyword evidence="6" id="KW-0808">Transferase</keyword>
<dbReference type="Pfam" id="PF02518">
    <property type="entry name" value="HATPase_c"/>
    <property type="match status" value="1"/>
</dbReference>
<dbReference type="SUPFAM" id="SSF55785">
    <property type="entry name" value="PYP-like sensor domain (PAS domain)"/>
    <property type="match status" value="1"/>
</dbReference>
<keyword evidence="5" id="KW-0597">Phosphoprotein</keyword>
<dbReference type="InterPro" id="IPR003661">
    <property type="entry name" value="HisK_dim/P_dom"/>
</dbReference>
<keyword evidence="9" id="KW-0378">Hydrolase</keyword>
<dbReference type="GO" id="GO:0000155">
    <property type="term" value="F:phosphorelay sensor kinase activity"/>
    <property type="evidence" value="ECO:0007669"/>
    <property type="project" value="InterPro"/>
</dbReference>
<reference evidence="19" key="1">
    <citation type="submission" date="2017-06" db="EMBL/GenBank/DDBJ databases">
        <authorList>
            <person name="Varghese N."/>
            <person name="Submissions S."/>
        </authorList>
    </citation>
    <scope>NUCLEOTIDE SEQUENCE [LARGE SCALE GENOMIC DNA]</scope>
    <source>
        <strain evidence="19">CIP 108523</strain>
    </source>
</reference>
<dbReference type="Proteomes" id="UP000242915">
    <property type="component" value="Unassembled WGS sequence"/>
</dbReference>
<evidence type="ECO:0000256" key="3">
    <source>
        <dbReference type="ARBA" id="ARBA00012438"/>
    </source>
</evidence>
<feature type="domain" description="Histidine kinase" evidence="17">
    <location>
        <begin position="141"/>
        <end position="358"/>
    </location>
</feature>
<protein>
    <recommendedName>
        <fullName evidence="14">Sensory histidine kinase/phosphatase NtrB</fullName>
        <ecNumber evidence="3">2.7.13.3</ecNumber>
    </recommendedName>
    <alternativeName>
        <fullName evidence="15">Nitrogen regulation protein NR(II)</fullName>
    </alternativeName>
    <alternativeName>
        <fullName evidence="16">Nitrogen regulator II</fullName>
    </alternativeName>
</protein>
<comment type="catalytic activity">
    <reaction evidence="1">
        <text>ATP + protein L-histidine = ADP + protein N-phospho-L-histidine.</text>
        <dbReference type="EC" id="2.7.13.3"/>
    </reaction>
</comment>
<dbReference type="GO" id="GO:0006355">
    <property type="term" value="P:regulation of DNA-templated transcription"/>
    <property type="evidence" value="ECO:0007669"/>
    <property type="project" value="InterPro"/>
</dbReference>
<evidence type="ECO:0000256" key="9">
    <source>
        <dbReference type="ARBA" id="ARBA00022801"/>
    </source>
</evidence>
<dbReference type="InterPro" id="IPR013767">
    <property type="entry name" value="PAS_fold"/>
</dbReference>
<evidence type="ECO:0000313" key="18">
    <source>
        <dbReference type="EMBL" id="SNS35253.1"/>
    </source>
</evidence>
<dbReference type="InterPro" id="IPR036890">
    <property type="entry name" value="HATPase_C_sf"/>
</dbReference>
<evidence type="ECO:0000256" key="8">
    <source>
        <dbReference type="ARBA" id="ARBA00022777"/>
    </source>
</evidence>
<dbReference type="EC" id="2.7.13.3" evidence="3"/>
<dbReference type="FunFam" id="1.10.287.130:FF:000005">
    <property type="entry name" value="Nitrogen regulation histidine kinase"/>
    <property type="match status" value="1"/>
</dbReference>
<dbReference type="Pfam" id="PF00512">
    <property type="entry name" value="HisKA"/>
    <property type="match status" value="1"/>
</dbReference>
<dbReference type="InterPro" id="IPR004358">
    <property type="entry name" value="Sig_transdc_His_kin-like_C"/>
</dbReference>
<dbReference type="GO" id="GO:0005524">
    <property type="term" value="F:ATP binding"/>
    <property type="evidence" value="ECO:0007669"/>
    <property type="project" value="UniProtKB-KW"/>
</dbReference>
<organism evidence="18 19">
    <name type="scientific">Pseudomonas segetis</name>
    <dbReference type="NCBI Taxonomy" id="298908"/>
    <lineage>
        <taxon>Bacteria</taxon>
        <taxon>Pseudomonadati</taxon>
        <taxon>Pseudomonadota</taxon>
        <taxon>Gammaproteobacteria</taxon>
        <taxon>Pseudomonadales</taxon>
        <taxon>Pseudomonadaceae</taxon>
        <taxon>Pseudomonas</taxon>
    </lineage>
</organism>
<dbReference type="CDD" id="cd16918">
    <property type="entry name" value="HATPase_Glnl-NtrB-like"/>
    <property type="match status" value="1"/>
</dbReference>
<evidence type="ECO:0000313" key="19">
    <source>
        <dbReference type="Proteomes" id="UP000242915"/>
    </source>
</evidence>
<dbReference type="SUPFAM" id="SSF55874">
    <property type="entry name" value="ATPase domain of HSP90 chaperone/DNA topoisomerase II/histidine kinase"/>
    <property type="match status" value="1"/>
</dbReference>
<dbReference type="EMBL" id="FZOG01000002">
    <property type="protein sequence ID" value="SNS35253.1"/>
    <property type="molecule type" value="Genomic_DNA"/>
</dbReference>
<dbReference type="PANTHER" id="PTHR43065">
    <property type="entry name" value="SENSOR HISTIDINE KINASE"/>
    <property type="match status" value="1"/>
</dbReference>
<keyword evidence="12" id="KW-0535">Nitrogen fixation</keyword>
<evidence type="ECO:0000256" key="1">
    <source>
        <dbReference type="ARBA" id="ARBA00000085"/>
    </source>
</evidence>
<dbReference type="InterPro" id="IPR000014">
    <property type="entry name" value="PAS"/>
</dbReference>
<keyword evidence="4" id="KW-0963">Cytoplasm</keyword>
<gene>
    <name evidence="18" type="ORF">SAMN05216255_2411</name>
</gene>
<evidence type="ECO:0000256" key="2">
    <source>
        <dbReference type="ARBA" id="ARBA00004496"/>
    </source>
</evidence>
<dbReference type="GO" id="GO:0016787">
    <property type="term" value="F:hydrolase activity"/>
    <property type="evidence" value="ECO:0007669"/>
    <property type="project" value="UniProtKB-KW"/>
</dbReference>
<dbReference type="SMART" id="SM00388">
    <property type="entry name" value="HisKA"/>
    <property type="match status" value="1"/>
</dbReference>
<dbReference type="SUPFAM" id="SSF47384">
    <property type="entry name" value="Homodimeric domain of signal transducing histidine kinase"/>
    <property type="match status" value="1"/>
</dbReference>
<keyword evidence="11" id="KW-0902">Two-component regulatory system</keyword>
<dbReference type="FunFam" id="3.30.565.10:FF:000008">
    <property type="entry name" value="Nitrogen regulation histidine kinase"/>
    <property type="match status" value="1"/>
</dbReference>
<sequence length="363" mass="40344">MPMIINDALHRLLLDNLTTATLLLDAELRLEYMNPAAEMLLAISGQRSHGQFISELFTESAEAVSSLRQAVEEAHPFNKREAVLTSITGQNLTVDYAVTPVISRGATLLLLEVFPRDRMLRITKEEAQLSKQETTKLLVRGLAHEIKNPLGGIRGAAQLLARELPEENLKDYTNVIIEEADRLRNLVDRMLGSNKLPLLSMTNVHEVLERVSSLVEAESQGCITLVRDYDPSIPDVLIDREQMIQAVLNIVRNAMQALSPLSDMRLGRITLRTRALRQFTIGHVRHRLVTKIEIIDNGPGIPPDLQETIFFPMVSGRADGTGLGLAITQNIISQHQGLIECESHPGHTVFTIFLPLEQGATQP</sequence>
<evidence type="ECO:0000256" key="4">
    <source>
        <dbReference type="ARBA" id="ARBA00022490"/>
    </source>
</evidence>
<dbReference type="InterPro" id="IPR005467">
    <property type="entry name" value="His_kinase_dom"/>
</dbReference>
<evidence type="ECO:0000256" key="12">
    <source>
        <dbReference type="ARBA" id="ARBA00023231"/>
    </source>
</evidence>
<evidence type="ECO:0000259" key="17">
    <source>
        <dbReference type="PROSITE" id="PS50109"/>
    </source>
</evidence>
<name>A0A239DU33_9PSED</name>
<keyword evidence="7" id="KW-0547">Nucleotide-binding</keyword>
<dbReference type="Gene3D" id="1.10.287.130">
    <property type="match status" value="1"/>
</dbReference>
<dbReference type="NCBIfam" id="NF008293">
    <property type="entry name" value="PRK11073.1"/>
    <property type="match status" value="1"/>
</dbReference>
<evidence type="ECO:0000256" key="13">
    <source>
        <dbReference type="ARBA" id="ARBA00037696"/>
    </source>
</evidence>
<comment type="function">
    <text evidence="13">Member of the two-component regulatory system NtrB/NtrC, which controls expression of the nitrogen-regulated (ntr) genes in response to nitrogen limitation. Under conditions of nitrogen limitation, NtrB autophosphorylates and transfers the phosphoryl group to NtrC. In the presence of nitrogen, acts as a phosphatase that dephosphorylates and inactivates NtrC.</text>
</comment>
<evidence type="ECO:0000256" key="11">
    <source>
        <dbReference type="ARBA" id="ARBA00023012"/>
    </source>
</evidence>
<keyword evidence="19" id="KW-1185">Reference proteome</keyword>
<dbReference type="SMART" id="SM00091">
    <property type="entry name" value="PAS"/>
    <property type="match status" value="1"/>
</dbReference>
<dbReference type="PROSITE" id="PS50109">
    <property type="entry name" value="HIS_KIN"/>
    <property type="match status" value="1"/>
</dbReference>
<evidence type="ECO:0000256" key="7">
    <source>
        <dbReference type="ARBA" id="ARBA00022741"/>
    </source>
</evidence>
<dbReference type="InterPro" id="IPR035965">
    <property type="entry name" value="PAS-like_dom_sf"/>
</dbReference>
<keyword evidence="8 18" id="KW-0418">Kinase</keyword>
<dbReference type="InterPro" id="IPR036097">
    <property type="entry name" value="HisK_dim/P_sf"/>
</dbReference>
<dbReference type="Pfam" id="PF00989">
    <property type="entry name" value="PAS"/>
    <property type="match status" value="1"/>
</dbReference>
<evidence type="ECO:0000256" key="6">
    <source>
        <dbReference type="ARBA" id="ARBA00022679"/>
    </source>
</evidence>
<dbReference type="SMART" id="SM00387">
    <property type="entry name" value="HATPase_c"/>
    <property type="match status" value="1"/>
</dbReference>
<evidence type="ECO:0000256" key="14">
    <source>
        <dbReference type="ARBA" id="ARBA00039567"/>
    </source>
</evidence>
<accession>A0A239DU33</accession>
<dbReference type="GO" id="GO:0005737">
    <property type="term" value="C:cytoplasm"/>
    <property type="evidence" value="ECO:0007669"/>
    <property type="project" value="UniProtKB-SubCell"/>
</dbReference>
<evidence type="ECO:0000256" key="10">
    <source>
        <dbReference type="ARBA" id="ARBA00022840"/>
    </source>
</evidence>
<evidence type="ECO:0000256" key="15">
    <source>
        <dbReference type="ARBA" id="ARBA00042313"/>
    </source>
</evidence>
<dbReference type="PRINTS" id="PR00344">
    <property type="entry name" value="BCTRLSENSOR"/>
</dbReference>
<dbReference type="PANTHER" id="PTHR43065:SF16">
    <property type="entry name" value="SENSORY HISTIDINE KINASE_PHOSPHATASE NTRB"/>
    <property type="match status" value="1"/>
</dbReference>
<comment type="subcellular location">
    <subcellularLocation>
        <location evidence="2">Cytoplasm</location>
    </subcellularLocation>
</comment>